<proteinExistence type="predicted"/>
<dbReference type="EMBL" id="JAKLTR010000011">
    <property type="protein sequence ID" value="MCG2616000.1"/>
    <property type="molecule type" value="Genomic_DNA"/>
</dbReference>
<dbReference type="Pfam" id="PF16138">
    <property type="entry name" value="DUF4846"/>
    <property type="match status" value="1"/>
</dbReference>
<dbReference type="RefSeq" id="WP_237874538.1">
    <property type="nucleotide sequence ID" value="NZ_JAKLTR010000011.1"/>
</dbReference>
<dbReference type="Proteomes" id="UP001165367">
    <property type="component" value="Unassembled WGS sequence"/>
</dbReference>
<keyword evidence="2" id="KW-1185">Reference proteome</keyword>
<name>A0ABS9KUP2_9BACT</name>
<reference evidence="1" key="1">
    <citation type="submission" date="2022-01" db="EMBL/GenBank/DDBJ databases">
        <authorList>
            <person name="Jo J.-H."/>
            <person name="Im W.-T."/>
        </authorList>
    </citation>
    <scope>NUCLEOTIDE SEQUENCE</scope>
    <source>
        <strain evidence="1">NA20</strain>
    </source>
</reference>
<evidence type="ECO:0000313" key="1">
    <source>
        <dbReference type="EMBL" id="MCG2616000.1"/>
    </source>
</evidence>
<evidence type="ECO:0000313" key="2">
    <source>
        <dbReference type="Proteomes" id="UP001165367"/>
    </source>
</evidence>
<sequence>MGSNFLKPLLLGLALTQCSDTDMLNVYPNTGQIPLPAGFTRTAASPDSFAQWLRDVKLKPDNTVYLYNGNRKRNQDAQFAVMDISVGKKDLQQCADAVIRLYAEYQYSKQQYDRISFNATDGTTIDYESWKEGYRFPLRQHRLQKVKTAEASNSRKSFDQYLEVVFSYAGTLSLSRDLQRVNDINDIKPGDVFVEGGSPGHAVTVTDVARSANGKKIFMLAQSYMPAQDIHILKNPENGSAWYSTEFGSRLHTPEWVFKHNSLYRWK</sequence>
<accession>A0ABS9KUP2</accession>
<dbReference type="InterPro" id="IPR032315">
    <property type="entry name" value="DUF4846"/>
</dbReference>
<gene>
    <name evidence="1" type="ORF">LZZ85_17010</name>
</gene>
<comment type="caution">
    <text evidence="1">The sequence shown here is derived from an EMBL/GenBank/DDBJ whole genome shotgun (WGS) entry which is preliminary data.</text>
</comment>
<organism evidence="1 2">
    <name type="scientific">Terrimonas ginsenosidimutans</name>
    <dbReference type="NCBI Taxonomy" id="2908004"/>
    <lineage>
        <taxon>Bacteria</taxon>
        <taxon>Pseudomonadati</taxon>
        <taxon>Bacteroidota</taxon>
        <taxon>Chitinophagia</taxon>
        <taxon>Chitinophagales</taxon>
        <taxon>Chitinophagaceae</taxon>
        <taxon>Terrimonas</taxon>
    </lineage>
</organism>
<protein>
    <submittedName>
        <fullName evidence="1">DUF4846 domain-containing protein</fullName>
    </submittedName>
</protein>